<dbReference type="GO" id="GO:0005634">
    <property type="term" value="C:nucleus"/>
    <property type="evidence" value="ECO:0007669"/>
    <property type="project" value="UniProtKB-SubCell"/>
</dbReference>
<evidence type="ECO:0000313" key="13">
    <source>
        <dbReference type="WBParaSite" id="Pan_g7337.t1"/>
    </source>
</evidence>
<keyword evidence="2" id="KW-0479">Metal-binding</keyword>
<keyword evidence="9" id="KW-0539">Nucleus</keyword>
<evidence type="ECO:0000256" key="3">
    <source>
        <dbReference type="ARBA" id="ARBA00022771"/>
    </source>
</evidence>
<keyword evidence="12" id="KW-1185">Reference proteome</keyword>
<dbReference type="PANTHER" id="PTHR24085">
    <property type="entry name" value="NUCLEAR HORMONE RECEPTOR"/>
    <property type="match status" value="1"/>
</dbReference>
<evidence type="ECO:0000256" key="7">
    <source>
        <dbReference type="ARBA" id="ARBA00023163"/>
    </source>
</evidence>
<evidence type="ECO:0000256" key="8">
    <source>
        <dbReference type="ARBA" id="ARBA00023170"/>
    </source>
</evidence>
<evidence type="ECO:0000313" key="12">
    <source>
        <dbReference type="Proteomes" id="UP000492821"/>
    </source>
</evidence>
<dbReference type="GO" id="GO:0004879">
    <property type="term" value="F:nuclear receptor activity"/>
    <property type="evidence" value="ECO:0007669"/>
    <property type="project" value="InterPro"/>
</dbReference>
<evidence type="ECO:0000256" key="4">
    <source>
        <dbReference type="ARBA" id="ARBA00022833"/>
    </source>
</evidence>
<dbReference type="Gene3D" id="3.30.50.10">
    <property type="entry name" value="Erythroid Transcription Factor GATA-1, subunit A"/>
    <property type="match status" value="1"/>
</dbReference>
<dbReference type="InterPro" id="IPR013088">
    <property type="entry name" value="Znf_NHR/GATA"/>
</dbReference>
<evidence type="ECO:0000256" key="9">
    <source>
        <dbReference type="ARBA" id="ARBA00023242"/>
    </source>
</evidence>
<dbReference type="WBParaSite" id="Pan_g7337.t1">
    <property type="protein sequence ID" value="Pan_g7337.t1"/>
    <property type="gene ID" value="Pan_g7337"/>
</dbReference>
<dbReference type="CDD" id="cd06969">
    <property type="entry name" value="NR_DBD_NGFI-B"/>
    <property type="match status" value="1"/>
</dbReference>
<dbReference type="PRINTS" id="PR00047">
    <property type="entry name" value="STROIDFINGER"/>
</dbReference>
<dbReference type="Proteomes" id="UP000492821">
    <property type="component" value="Unassembled WGS sequence"/>
</dbReference>
<feature type="region of interest" description="Disordered" evidence="10">
    <location>
        <begin position="106"/>
        <end position="132"/>
    </location>
</feature>
<comment type="subcellular location">
    <subcellularLocation>
        <location evidence="1">Nucleus</location>
    </subcellularLocation>
</comment>
<evidence type="ECO:0000259" key="11">
    <source>
        <dbReference type="PROSITE" id="PS51030"/>
    </source>
</evidence>
<dbReference type="GO" id="GO:0008270">
    <property type="term" value="F:zinc ion binding"/>
    <property type="evidence" value="ECO:0007669"/>
    <property type="project" value="UniProtKB-KW"/>
</dbReference>
<dbReference type="PANTHER" id="PTHR24085:SF4">
    <property type="entry name" value="NUCLEAR HORMONE RECEPTOR HR38-RELATED"/>
    <property type="match status" value="1"/>
</dbReference>
<dbReference type="SUPFAM" id="SSF48508">
    <property type="entry name" value="Nuclear receptor ligand-binding domain"/>
    <property type="match status" value="1"/>
</dbReference>
<dbReference type="FunFam" id="3.30.50.10:FF:000006">
    <property type="entry name" value="Nuclear receptor subfamily 5 group A member"/>
    <property type="match status" value="1"/>
</dbReference>
<dbReference type="PROSITE" id="PS51030">
    <property type="entry name" value="NUCLEAR_REC_DBD_2"/>
    <property type="match status" value="1"/>
</dbReference>
<dbReference type="InterPro" id="IPR001628">
    <property type="entry name" value="Znf_hrmn_rcpt"/>
</dbReference>
<evidence type="ECO:0000256" key="1">
    <source>
        <dbReference type="ARBA" id="ARBA00004123"/>
    </source>
</evidence>
<dbReference type="GO" id="GO:0035259">
    <property type="term" value="F:nuclear glucocorticoid receptor binding"/>
    <property type="evidence" value="ECO:0007669"/>
    <property type="project" value="TreeGrafter"/>
</dbReference>
<dbReference type="AlphaFoldDB" id="A0A7E4W5S4"/>
<feature type="compositionally biased region" description="Low complexity" evidence="10">
    <location>
        <begin position="275"/>
        <end position="285"/>
    </location>
</feature>
<evidence type="ECO:0000256" key="5">
    <source>
        <dbReference type="ARBA" id="ARBA00023015"/>
    </source>
</evidence>
<dbReference type="InterPro" id="IPR003070">
    <property type="entry name" value="NR4A1-3"/>
</dbReference>
<dbReference type="PRINTS" id="PR01284">
    <property type="entry name" value="NUCLEARECPTR"/>
</dbReference>
<protein>
    <submittedName>
        <fullName evidence="13">Nuclear receptor domain-containing protein</fullName>
    </submittedName>
</protein>
<dbReference type="SMART" id="SM00399">
    <property type="entry name" value="ZnF_C4"/>
    <property type="match status" value="1"/>
</dbReference>
<dbReference type="Pfam" id="PF00105">
    <property type="entry name" value="zf-C4"/>
    <property type="match status" value="1"/>
</dbReference>
<keyword evidence="6" id="KW-0238">DNA-binding</keyword>
<keyword evidence="7" id="KW-0804">Transcription</keyword>
<keyword evidence="3" id="KW-0863">Zinc-finger</keyword>
<evidence type="ECO:0000256" key="10">
    <source>
        <dbReference type="SAM" id="MobiDB-lite"/>
    </source>
</evidence>
<dbReference type="SUPFAM" id="SSF57716">
    <property type="entry name" value="Glucocorticoid receptor-like (DNA-binding domain)"/>
    <property type="match status" value="1"/>
</dbReference>
<keyword evidence="4" id="KW-0862">Zinc</keyword>
<name>A0A7E4W5S4_PANRE</name>
<keyword evidence="8" id="KW-0675">Receptor</keyword>
<dbReference type="GO" id="GO:0000978">
    <property type="term" value="F:RNA polymerase II cis-regulatory region sequence-specific DNA binding"/>
    <property type="evidence" value="ECO:0007669"/>
    <property type="project" value="TreeGrafter"/>
</dbReference>
<feature type="compositionally biased region" description="Low complexity" evidence="10">
    <location>
        <begin position="116"/>
        <end position="132"/>
    </location>
</feature>
<dbReference type="InterPro" id="IPR035500">
    <property type="entry name" value="NHR-like_dom_sf"/>
</dbReference>
<proteinExistence type="predicted"/>
<dbReference type="Gene3D" id="1.10.565.10">
    <property type="entry name" value="Retinoid X Receptor"/>
    <property type="match status" value="1"/>
</dbReference>
<keyword evidence="5" id="KW-0805">Transcription regulation</keyword>
<feature type="domain" description="Nuclear receptor" evidence="11">
    <location>
        <begin position="340"/>
        <end position="421"/>
    </location>
</feature>
<feature type="compositionally biased region" description="Low complexity" evidence="10">
    <location>
        <begin position="241"/>
        <end position="263"/>
    </location>
</feature>
<accession>A0A7E4W5S4</accession>
<dbReference type="PROSITE" id="PS00031">
    <property type="entry name" value="NUCLEAR_REC_DBD_1"/>
    <property type="match status" value="1"/>
</dbReference>
<sequence length="708" mass="77512">MSSGYLYWMDSGRRWPPSGGPSSTTGEFWPMNPSDQMAALFPFDPALSLQLQHQIRDPDDAAASKAVASSMLSTLQMDQKNSPSGASAVTGALPSESSMLESHAIKQEPGGAQDMSSSSSSSAAAQEMQKQLQMMPPPAQLPFQTAAGEEIISSKVSSSRLPYPNFLGIGPQPNASLFSTFDFHRFPPGMGNEFMPPAPFTSLKGDFKAQDFSLPDSSHQFNQYSQSLFGTPSSASFYPPQGQQQGQQHANQHHLQSGQSHQQPLTDLDSRRSSHGTTSSNTSTSPMIGAIRGIGMDVASSSGFRMAAAAVAAFEASQHQMPAAGAPSSTNAGNAAPEEPKICAVCGDVARGRHYGIFSCEGCKGFFKRSIQNERAASRRQNYVCAGNRTCPIDKRYRSRCQYCRYQKCLAVGMVKEVVRHGPLSGRRGRMPSKARPTMEGDQAQSPPQPILNVISRVFSEMRAANPPRPILPLSSPLPSKLFLNIIDVELCAILRLIQKIPDMCEISPGDQQALLYRNFFPMLALKQIHRWIDMQLGNAFVFDEGHAITLQDIPAEWQNFFAAVQQECQTFEQIIDWDTPSISTLLILQYIGVEDDKSFLVDPTQVHRLHSTVINALKDHVCANNVPNDQKLSKIISQASRLVSFRAVGLGGLYRALQMGMQLPLMLGNMYEYYCKVEVPFVAKEDSATTSSSHVSQTQKASFQFNQ</sequence>
<evidence type="ECO:0000256" key="2">
    <source>
        <dbReference type="ARBA" id="ARBA00022723"/>
    </source>
</evidence>
<dbReference type="GO" id="GO:0071376">
    <property type="term" value="P:cellular response to corticotropin-releasing hormone stimulus"/>
    <property type="evidence" value="ECO:0007669"/>
    <property type="project" value="TreeGrafter"/>
</dbReference>
<reference evidence="13" key="2">
    <citation type="submission" date="2020-10" db="UniProtKB">
        <authorList>
            <consortium name="WormBaseParasite"/>
        </authorList>
    </citation>
    <scope>IDENTIFICATION</scope>
</reference>
<feature type="region of interest" description="Disordered" evidence="10">
    <location>
        <begin position="232"/>
        <end position="288"/>
    </location>
</feature>
<evidence type="ECO:0000256" key="6">
    <source>
        <dbReference type="ARBA" id="ARBA00023125"/>
    </source>
</evidence>
<reference evidence="12" key="1">
    <citation type="journal article" date="2013" name="Genetics">
        <title>The draft genome and transcriptome of Panagrellus redivivus are shaped by the harsh demands of a free-living lifestyle.</title>
        <authorList>
            <person name="Srinivasan J."/>
            <person name="Dillman A.R."/>
            <person name="Macchietto M.G."/>
            <person name="Heikkinen L."/>
            <person name="Lakso M."/>
            <person name="Fracchia K.M."/>
            <person name="Antoshechkin I."/>
            <person name="Mortazavi A."/>
            <person name="Wong G."/>
            <person name="Sternberg P.W."/>
        </authorList>
    </citation>
    <scope>NUCLEOTIDE SEQUENCE [LARGE SCALE GENOMIC DNA]</scope>
    <source>
        <strain evidence="12">MT8872</strain>
    </source>
</reference>
<feature type="region of interest" description="Disordered" evidence="10">
    <location>
        <begin position="423"/>
        <end position="447"/>
    </location>
</feature>
<dbReference type="GO" id="GO:0005667">
    <property type="term" value="C:transcription regulator complex"/>
    <property type="evidence" value="ECO:0007669"/>
    <property type="project" value="TreeGrafter"/>
</dbReference>
<organism evidence="12 13">
    <name type="scientific">Panagrellus redivivus</name>
    <name type="common">Microworm</name>
    <dbReference type="NCBI Taxonomy" id="6233"/>
    <lineage>
        <taxon>Eukaryota</taxon>
        <taxon>Metazoa</taxon>
        <taxon>Ecdysozoa</taxon>
        <taxon>Nematoda</taxon>
        <taxon>Chromadorea</taxon>
        <taxon>Rhabditida</taxon>
        <taxon>Tylenchina</taxon>
        <taxon>Panagrolaimomorpha</taxon>
        <taxon>Panagrolaimoidea</taxon>
        <taxon>Panagrolaimidae</taxon>
        <taxon>Panagrellus</taxon>
    </lineage>
</organism>